<dbReference type="Gene3D" id="3.40.50.2300">
    <property type="match status" value="1"/>
</dbReference>
<dbReference type="OrthoDB" id="9759232at2"/>
<dbReference type="SUPFAM" id="SSF52172">
    <property type="entry name" value="CheY-like"/>
    <property type="match status" value="1"/>
</dbReference>
<dbReference type="SMART" id="SM00448">
    <property type="entry name" value="REC"/>
    <property type="match status" value="1"/>
</dbReference>
<evidence type="ECO:0000256" key="1">
    <source>
        <dbReference type="ARBA" id="ARBA00022553"/>
    </source>
</evidence>
<dbReference type="KEGG" id="snep:Enr13x_73140"/>
<evidence type="ECO:0000313" key="5">
    <source>
        <dbReference type="Proteomes" id="UP000319004"/>
    </source>
</evidence>
<keyword evidence="1 2" id="KW-0597">Phosphoprotein</keyword>
<organism evidence="4 5">
    <name type="scientific">Stieleria neptunia</name>
    <dbReference type="NCBI Taxonomy" id="2527979"/>
    <lineage>
        <taxon>Bacteria</taxon>
        <taxon>Pseudomonadati</taxon>
        <taxon>Planctomycetota</taxon>
        <taxon>Planctomycetia</taxon>
        <taxon>Pirellulales</taxon>
        <taxon>Pirellulaceae</taxon>
        <taxon>Stieleria</taxon>
    </lineage>
</organism>
<proteinExistence type="predicted"/>
<dbReference type="Pfam" id="PF00072">
    <property type="entry name" value="Response_reg"/>
    <property type="match status" value="1"/>
</dbReference>
<dbReference type="PROSITE" id="PS50110">
    <property type="entry name" value="RESPONSE_REGULATORY"/>
    <property type="match status" value="1"/>
</dbReference>
<dbReference type="RefSeq" id="WP_145391515.1">
    <property type="nucleotide sequence ID" value="NZ_CP037423.1"/>
</dbReference>
<evidence type="ECO:0000259" key="3">
    <source>
        <dbReference type="PROSITE" id="PS50110"/>
    </source>
</evidence>
<dbReference type="InterPro" id="IPR050595">
    <property type="entry name" value="Bact_response_regulator"/>
</dbReference>
<evidence type="ECO:0000256" key="2">
    <source>
        <dbReference type="PROSITE-ProRule" id="PRU00169"/>
    </source>
</evidence>
<dbReference type="EMBL" id="CP037423">
    <property type="protein sequence ID" value="QDV47405.1"/>
    <property type="molecule type" value="Genomic_DNA"/>
</dbReference>
<reference evidence="4 5" key="1">
    <citation type="submission" date="2019-03" db="EMBL/GenBank/DDBJ databases">
        <title>Deep-cultivation of Planctomycetes and their phenomic and genomic characterization uncovers novel biology.</title>
        <authorList>
            <person name="Wiegand S."/>
            <person name="Jogler M."/>
            <person name="Boedeker C."/>
            <person name="Pinto D."/>
            <person name="Vollmers J."/>
            <person name="Rivas-Marin E."/>
            <person name="Kohn T."/>
            <person name="Peeters S.H."/>
            <person name="Heuer A."/>
            <person name="Rast P."/>
            <person name="Oberbeckmann S."/>
            <person name="Bunk B."/>
            <person name="Jeske O."/>
            <person name="Meyerdierks A."/>
            <person name="Storesund J.E."/>
            <person name="Kallscheuer N."/>
            <person name="Luecker S."/>
            <person name="Lage O.M."/>
            <person name="Pohl T."/>
            <person name="Merkel B.J."/>
            <person name="Hornburger P."/>
            <person name="Mueller R.-W."/>
            <person name="Bruemmer F."/>
            <person name="Labrenz M."/>
            <person name="Spormann A.M."/>
            <person name="Op den Camp H."/>
            <person name="Overmann J."/>
            <person name="Amann R."/>
            <person name="Jetten M.S.M."/>
            <person name="Mascher T."/>
            <person name="Medema M.H."/>
            <person name="Devos D.P."/>
            <person name="Kaster A.-K."/>
            <person name="Ovreas L."/>
            <person name="Rohde M."/>
            <person name="Galperin M.Y."/>
            <person name="Jogler C."/>
        </authorList>
    </citation>
    <scope>NUCLEOTIDE SEQUENCE [LARGE SCALE GENOMIC DNA]</scope>
    <source>
        <strain evidence="4 5">Enr13</strain>
    </source>
</reference>
<name>A0A518I2S1_9BACT</name>
<dbReference type="InterPro" id="IPR011006">
    <property type="entry name" value="CheY-like_superfamily"/>
</dbReference>
<dbReference type="PANTHER" id="PTHR44591:SF3">
    <property type="entry name" value="RESPONSE REGULATORY DOMAIN-CONTAINING PROTEIN"/>
    <property type="match status" value="1"/>
</dbReference>
<accession>A0A518I2S1</accession>
<feature type="domain" description="Response regulatory" evidence="3">
    <location>
        <begin position="12"/>
        <end position="129"/>
    </location>
</feature>
<protein>
    <submittedName>
        <fullName evidence="4">Alkaline phosphatase synthesis transcriptional regulatory protein PhoP</fullName>
    </submittedName>
</protein>
<dbReference type="Proteomes" id="UP000319004">
    <property type="component" value="Chromosome"/>
</dbReference>
<dbReference type="GO" id="GO:0000160">
    <property type="term" value="P:phosphorelay signal transduction system"/>
    <property type="evidence" value="ECO:0007669"/>
    <property type="project" value="InterPro"/>
</dbReference>
<dbReference type="InterPro" id="IPR001789">
    <property type="entry name" value="Sig_transdc_resp-reg_receiver"/>
</dbReference>
<gene>
    <name evidence="4" type="primary">phoP_5</name>
    <name evidence="4" type="ORF">Enr13x_73140</name>
</gene>
<keyword evidence="5" id="KW-1185">Reference proteome</keyword>
<feature type="modified residue" description="4-aspartylphosphate" evidence="2">
    <location>
        <position position="62"/>
    </location>
</feature>
<sequence length="165" mass="18166">MFDGRQQIVNSKILVIDDEQIIIDVITAHLNVAGFWNVVGISDSIDAVQRMKQENPDMVLLDISMPDVSGNYLIQIARADPNLKTVPLIVVTASDSEETHRRALELGADEVLTKPLQPGILVGRVENALSQKLALDVSALNQRQARCKPVNEKYNELRGLGGRLS</sequence>
<dbReference type="PANTHER" id="PTHR44591">
    <property type="entry name" value="STRESS RESPONSE REGULATOR PROTEIN 1"/>
    <property type="match status" value="1"/>
</dbReference>
<evidence type="ECO:0000313" key="4">
    <source>
        <dbReference type="EMBL" id="QDV47405.1"/>
    </source>
</evidence>
<dbReference type="AlphaFoldDB" id="A0A518I2S1"/>